<reference evidence="1 2" key="2">
    <citation type="submission" date="2019-01" db="EMBL/GenBank/DDBJ databases">
        <title>A chromosome length genome reference of the Java medaka (oryzias javanicus).</title>
        <authorList>
            <person name="Herpin A."/>
            <person name="Takehana Y."/>
            <person name="Naruse K."/>
            <person name="Ansai S."/>
            <person name="Kawaguchi M."/>
        </authorList>
    </citation>
    <scope>NUCLEOTIDE SEQUENCE [LARGE SCALE GENOMIC DNA]</scope>
    <source>
        <strain evidence="1">RS831</strain>
        <tissue evidence="1">Whole body</tissue>
    </source>
</reference>
<dbReference type="EMBL" id="CM012453">
    <property type="protein sequence ID" value="RVE61195.1"/>
    <property type="molecule type" value="Genomic_DNA"/>
</dbReference>
<accession>A0A3S2M6U8</accession>
<name>A0A3S2M6U8_ORYJA</name>
<keyword evidence="2" id="KW-1185">Reference proteome</keyword>
<reference evidence="1 2" key="1">
    <citation type="submission" date="2018-11" db="EMBL/GenBank/DDBJ databases">
        <authorList>
            <person name="Lopez-Roques C."/>
            <person name="Donnadieu C."/>
            <person name="Bouchez O."/>
            <person name="Klopp C."/>
            <person name="Cabau C."/>
            <person name="Zahm M."/>
        </authorList>
    </citation>
    <scope>NUCLEOTIDE SEQUENCE [LARGE SCALE GENOMIC DNA]</scope>
    <source>
        <strain evidence="1">RS831</strain>
        <tissue evidence="1">Whole body</tissue>
    </source>
</reference>
<gene>
    <name evidence="1" type="ORF">OJAV_G00168240</name>
</gene>
<protein>
    <submittedName>
        <fullName evidence="1">Uncharacterized protein</fullName>
    </submittedName>
</protein>
<evidence type="ECO:0000313" key="1">
    <source>
        <dbReference type="EMBL" id="RVE61195.1"/>
    </source>
</evidence>
<sequence>MFTTQSERTPDFMETETGFNPLVFELTGVCCRGWGGYSWPRESVQAFWKEQLHISQQTAQEEEQEEVLSLHQTVRSRLDGHRPTTWNDVTAVMLPSAGRSAAILGASHPPTACSKPTQG</sequence>
<dbReference type="Proteomes" id="UP000283210">
    <property type="component" value="Chromosome 17"/>
</dbReference>
<proteinExistence type="predicted"/>
<dbReference type="AlphaFoldDB" id="A0A3S2M6U8"/>
<organism evidence="1 2">
    <name type="scientific">Oryzias javanicus</name>
    <name type="common">Javanese ricefish</name>
    <name type="synonym">Aplocheilus javanicus</name>
    <dbReference type="NCBI Taxonomy" id="123683"/>
    <lineage>
        <taxon>Eukaryota</taxon>
        <taxon>Metazoa</taxon>
        <taxon>Chordata</taxon>
        <taxon>Craniata</taxon>
        <taxon>Vertebrata</taxon>
        <taxon>Euteleostomi</taxon>
        <taxon>Actinopterygii</taxon>
        <taxon>Neopterygii</taxon>
        <taxon>Teleostei</taxon>
        <taxon>Neoteleostei</taxon>
        <taxon>Acanthomorphata</taxon>
        <taxon>Ovalentaria</taxon>
        <taxon>Atherinomorphae</taxon>
        <taxon>Beloniformes</taxon>
        <taxon>Adrianichthyidae</taxon>
        <taxon>Oryziinae</taxon>
        <taxon>Oryzias</taxon>
    </lineage>
</organism>
<evidence type="ECO:0000313" key="2">
    <source>
        <dbReference type="Proteomes" id="UP000283210"/>
    </source>
</evidence>